<dbReference type="GO" id="GO:0032865">
    <property type="term" value="C:ERMES complex"/>
    <property type="evidence" value="ECO:0007669"/>
    <property type="project" value="InterPro"/>
</dbReference>
<feature type="region of interest" description="Disordered" evidence="9">
    <location>
        <begin position="535"/>
        <end position="735"/>
    </location>
</feature>
<evidence type="ECO:0000256" key="6">
    <source>
        <dbReference type="ARBA" id="ARBA00023121"/>
    </source>
</evidence>
<dbReference type="Pfam" id="PF26544">
    <property type="entry name" value="Mdm12"/>
    <property type="match status" value="2"/>
</dbReference>
<dbReference type="GO" id="GO:0008289">
    <property type="term" value="F:lipid binding"/>
    <property type="evidence" value="ECO:0007669"/>
    <property type="project" value="UniProtKB-KW"/>
</dbReference>
<evidence type="ECO:0000313" key="13">
    <source>
        <dbReference type="Proteomes" id="UP000780801"/>
    </source>
</evidence>
<gene>
    <name evidence="12" type="primary">MDM12</name>
    <name evidence="12" type="ORF">BGW38_001101</name>
</gene>
<feature type="region of interest" description="Disordered" evidence="9">
    <location>
        <begin position="384"/>
        <end position="420"/>
    </location>
</feature>
<feature type="compositionally biased region" description="Basic and acidic residues" evidence="9">
    <location>
        <begin position="672"/>
        <end position="692"/>
    </location>
</feature>
<evidence type="ECO:0000259" key="11">
    <source>
        <dbReference type="PROSITE" id="PS51847"/>
    </source>
</evidence>
<feature type="compositionally biased region" description="Acidic residues" evidence="9">
    <location>
        <begin position="87"/>
        <end position="97"/>
    </location>
</feature>
<sequence>MSFLFDWDRLDDEVALQIEGMIHAHFQRISKPAFMGNIAVSKFRFGSTPPSVTVLDITNPLEEWYFHMDQEEARLAQEAAEAGGGESMDEDELDSSDDDVYLDEHGYAFSADGTSLPLGSESDDIEYLQSAYDDDDDIDEREDSVYRQGHQYRRRLSNSSQQWLQSREQRHGQRNRSSSSIGANTIADSYNRPHSKTTAARRRHTTSGDHGEAGSDMGRMAAPAPRHQFTQQLKSSFGATVKMSSSSSASSVSSSSLGSRLMPYGTSPLPTESNNHNGQFRDTKRQLNIDTARSGTHSPSTRAETRSQSGSSDSDNEGSDNEEDEDDDSTSARRSSVSTAHSLSSHASDAEIESEAFYTQGDTTIYQRMKTLLLDPTHLLSKASFPEEGDTVDSALESDVPDEPGLAKRQQTLQQSSSTTSIHFPMGLGLGLGGAGMGHSPGTVLSTVMQQSQHRTSRPLSAASFYSAPPTASLPLVASPVSLSPPNFSNGGLDSLPQSYLHNPQLLVPDTSSTNMSNSILGLGKKTLGTTGSGIYSPRGGASSPTVSRTPRGFESPTLVFSRRESFSEATGNGDDFSTTAAGHSALSPEVVASKKNNRESSSTFMSPVEAHGFESFPSSESLSLHGKEGCGSSQFGAAEDPRLNARGVSSVSGKSTSSTRQRHSYASAKNFSERNQSKREPRGRDNCDRQRQNHGRRGGRRRFDDDDVEEAATPASFSPTRERGRASSLSSSISLSRQRNENDIQFLLSVQYQGGMGFTVETELLLNYPTFAFLALPIKLVITGFSFKAKVLMAHLRNHVNICFLEPEDPNERLES</sequence>
<feature type="domain" description="SMP-LTD" evidence="11">
    <location>
        <begin position="1"/>
        <end position="817"/>
    </location>
</feature>
<dbReference type="Proteomes" id="UP000780801">
    <property type="component" value="Unassembled WGS sequence"/>
</dbReference>
<keyword evidence="2" id="KW-0813">Transport</keyword>
<evidence type="ECO:0000256" key="9">
    <source>
        <dbReference type="SAM" id="MobiDB-lite"/>
    </source>
</evidence>
<dbReference type="GO" id="GO:1990456">
    <property type="term" value="P:mitochondrion-endoplasmic reticulum membrane tethering"/>
    <property type="evidence" value="ECO:0007669"/>
    <property type="project" value="TreeGrafter"/>
</dbReference>
<evidence type="ECO:0000256" key="8">
    <source>
        <dbReference type="ARBA" id="ARBA00023136"/>
    </source>
</evidence>
<dbReference type="GO" id="GO:0015914">
    <property type="term" value="P:phospholipid transport"/>
    <property type="evidence" value="ECO:0007669"/>
    <property type="project" value="TreeGrafter"/>
</dbReference>
<comment type="subcellular location">
    <subcellularLocation>
        <location evidence="1">Membrane</location>
    </subcellularLocation>
</comment>
<keyword evidence="5" id="KW-0445">Lipid transport</keyword>
<feature type="compositionally biased region" description="Low complexity" evidence="9">
    <location>
        <begin position="614"/>
        <end position="625"/>
    </location>
</feature>
<evidence type="ECO:0000256" key="1">
    <source>
        <dbReference type="ARBA" id="ARBA00004370"/>
    </source>
</evidence>
<evidence type="ECO:0000256" key="3">
    <source>
        <dbReference type="ARBA" id="ARBA00022787"/>
    </source>
</evidence>
<keyword evidence="4" id="KW-0256">Endoplasmic reticulum</keyword>
<dbReference type="InterPro" id="IPR027532">
    <property type="entry name" value="Mdm12"/>
</dbReference>
<feature type="region of interest" description="Disordered" evidence="9">
    <location>
        <begin position="76"/>
        <end position="97"/>
    </location>
</feature>
<feature type="compositionally biased region" description="Polar residues" evidence="9">
    <location>
        <begin position="157"/>
        <end position="166"/>
    </location>
</feature>
<evidence type="ECO:0000256" key="10">
    <source>
        <dbReference type="SAM" id="Phobius"/>
    </source>
</evidence>
<evidence type="ECO:0000256" key="5">
    <source>
        <dbReference type="ARBA" id="ARBA00023055"/>
    </source>
</evidence>
<keyword evidence="10" id="KW-1133">Transmembrane helix</keyword>
<dbReference type="PROSITE" id="PS51847">
    <property type="entry name" value="SMP"/>
    <property type="match status" value="1"/>
</dbReference>
<feature type="region of interest" description="Disordered" evidence="9">
    <location>
        <begin position="246"/>
        <end position="349"/>
    </location>
</feature>
<evidence type="ECO:0000256" key="2">
    <source>
        <dbReference type="ARBA" id="ARBA00022448"/>
    </source>
</evidence>
<proteinExistence type="predicted"/>
<evidence type="ECO:0000256" key="4">
    <source>
        <dbReference type="ARBA" id="ARBA00022824"/>
    </source>
</evidence>
<accession>A0A9P6FW34</accession>
<feature type="region of interest" description="Disordered" evidence="9">
    <location>
        <begin position="146"/>
        <end position="229"/>
    </location>
</feature>
<keyword evidence="10" id="KW-0812">Transmembrane</keyword>
<feature type="compositionally biased region" description="Polar residues" evidence="9">
    <location>
        <begin position="288"/>
        <end position="308"/>
    </location>
</feature>
<feature type="compositionally biased region" description="Low complexity" evidence="9">
    <location>
        <begin position="246"/>
        <end position="259"/>
    </location>
</feature>
<evidence type="ECO:0000256" key="7">
    <source>
        <dbReference type="ARBA" id="ARBA00023128"/>
    </source>
</evidence>
<feature type="compositionally biased region" description="Polar residues" evidence="9">
    <location>
        <begin position="268"/>
        <end position="278"/>
    </location>
</feature>
<feature type="compositionally biased region" description="Acidic residues" evidence="9">
    <location>
        <begin position="314"/>
        <end position="329"/>
    </location>
</feature>
<feature type="compositionally biased region" description="Basic residues" evidence="9">
    <location>
        <begin position="193"/>
        <end position="205"/>
    </location>
</feature>
<dbReference type="AlphaFoldDB" id="A0A9P6FW34"/>
<name>A0A9P6FW34_9FUNG</name>
<dbReference type="EMBL" id="JAABOA010001332">
    <property type="protein sequence ID" value="KAF9581766.1"/>
    <property type="molecule type" value="Genomic_DNA"/>
</dbReference>
<dbReference type="OrthoDB" id="3356905at2759"/>
<protein>
    <submittedName>
        <fullName evidence="12">Mitochondrial distribution and morphology protein 12</fullName>
    </submittedName>
</protein>
<evidence type="ECO:0000313" key="12">
    <source>
        <dbReference type="EMBL" id="KAF9581766.1"/>
    </source>
</evidence>
<organism evidence="12 13">
    <name type="scientific">Lunasporangiospora selenospora</name>
    <dbReference type="NCBI Taxonomy" id="979761"/>
    <lineage>
        <taxon>Eukaryota</taxon>
        <taxon>Fungi</taxon>
        <taxon>Fungi incertae sedis</taxon>
        <taxon>Mucoromycota</taxon>
        <taxon>Mortierellomycotina</taxon>
        <taxon>Mortierellomycetes</taxon>
        <taxon>Mortierellales</taxon>
        <taxon>Mortierellaceae</taxon>
        <taxon>Lunasporangiospora</taxon>
    </lineage>
</organism>
<feature type="compositionally biased region" description="Polar residues" evidence="9">
    <location>
        <begin position="175"/>
        <end position="188"/>
    </location>
</feature>
<feature type="compositionally biased region" description="Polar residues" evidence="9">
    <location>
        <begin position="568"/>
        <end position="582"/>
    </location>
</feature>
<dbReference type="InterPro" id="IPR031468">
    <property type="entry name" value="SMP_LBD"/>
</dbReference>
<feature type="transmembrane region" description="Helical" evidence="10">
    <location>
        <begin position="769"/>
        <end position="788"/>
    </location>
</feature>
<feature type="compositionally biased region" description="Low complexity" evidence="9">
    <location>
        <begin position="647"/>
        <end position="660"/>
    </location>
</feature>
<reference evidence="12" key="1">
    <citation type="journal article" date="2020" name="Fungal Divers.">
        <title>Resolving the Mortierellaceae phylogeny through synthesis of multi-gene phylogenetics and phylogenomics.</title>
        <authorList>
            <person name="Vandepol N."/>
            <person name="Liber J."/>
            <person name="Desiro A."/>
            <person name="Na H."/>
            <person name="Kennedy M."/>
            <person name="Barry K."/>
            <person name="Grigoriev I.V."/>
            <person name="Miller A.N."/>
            <person name="O'Donnell K."/>
            <person name="Stajich J.E."/>
            <person name="Bonito G."/>
        </authorList>
    </citation>
    <scope>NUCLEOTIDE SEQUENCE</scope>
    <source>
        <strain evidence="12">KOD1015</strain>
    </source>
</reference>
<keyword evidence="7" id="KW-0496">Mitochondrion</keyword>
<feature type="compositionally biased region" description="Low complexity" evidence="9">
    <location>
        <begin position="332"/>
        <end position="347"/>
    </location>
</feature>
<feature type="compositionally biased region" description="Low complexity" evidence="9">
    <location>
        <begin position="410"/>
        <end position="420"/>
    </location>
</feature>
<keyword evidence="8 10" id="KW-0472">Membrane</keyword>
<keyword evidence="13" id="KW-1185">Reference proteome</keyword>
<keyword evidence="6" id="KW-0446">Lipid-binding</keyword>
<comment type="caution">
    <text evidence="12">The sequence shown here is derived from an EMBL/GenBank/DDBJ whole genome shotgun (WGS) entry which is preliminary data.</text>
</comment>
<dbReference type="PANTHER" id="PTHR28204:SF1">
    <property type="entry name" value="MITOCHONDRIAL DISTRIBUTION AND MORPHOLOGY PROTEIN 12"/>
    <property type="match status" value="1"/>
</dbReference>
<dbReference type="GO" id="GO:0007005">
    <property type="term" value="P:mitochondrion organization"/>
    <property type="evidence" value="ECO:0007669"/>
    <property type="project" value="InterPro"/>
</dbReference>
<keyword evidence="3" id="KW-1000">Mitochondrion outer membrane</keyword>
<dbReference type="PANTHER" id="PTHR28204">
    <property type="entry name" value="MITOCHONDRIAL DISTRIBUTION AND MORPHOLOGY PROTEIN 12"/>
    <property type="match status" value="1"/>
</dbReference>